<organism evidence="3 4">
    <name type="scientific">Paenibacillus sophorae</name>
    <dbReference type="NCBI Taxonomy" id="1333845"/>
    <lineage>
        <taxon>Bacteria</taxon>
        <taxon>Bacillati</taxon>
        <taxon>Bacillota</taxon>
        <taxon>Bacilli</taxon>
        <taxon>Bacillales</taxon>
        <taxon>Paenibacillaceae</taxon>
        <taxon>Paenibacillus</taxon>
    </lineage>
</organism>
<dbReference type="Pfam" id="PF01047">
    <property type="entry name" value="MarR"/>
    <property type="match status" value="1"/>
</dbReference>
<dbReference type="PROSITE" id="PS50995">
    <property type="entry name" value="HTH_MARR_2"/>
    <property type="match status" value="1"/>
</dbReference>
<dbReference type="SMART" id="SM00347">
    <property type="entry name" value="HTH_MARR"/>
    <property type="match status" value="1"/>
</dbReference>
<dbReference type="InterPro" id="IPR039422">
    <property type="entry name" value="MarR/SlyA-like"/>
</dbReference>
<dbReference type="PRINTS" id="PR00598">
    <property type="entry name" value="HTHMARR"/>
</dbReference>
<feature type="domain" description="HTH marR-type" evidence="2">
    <location>
        <begin position="24"/>
        <end position="166"/>
    </location>
</feature>
<evidence type="ECO:0000259" key="2">
    <source>
        <dbReference type="PROSITE" id="PS50995"/>
    </source>
</evidence>
<dbReference type="InterPro" id="IPR036388">
    <property type="entry name" value="WH-like_DNA-bd_sf"/>
</dbReference>
<evidence type="ECO:0000313" key="4">
    <source>
        <dbReference type="Proteomes" id="UP000683429"/>
    </source>
</evidence>
<keyword evidence="4" id="KW-1185">Reference proteome</keyword>
<keyword evidence="1" id="KW-0238">DNA-binding</keyword>
<dbReference type="InterPro" id="IPR036390">
    <property type="entry name" value="WH_DNA-bd_sf"/>
</dbReference>
<reference evidence="3 4" key="1">
    <citation type="submission" date="2021-06" db="EMBL/GenBank/DDBJ databases">
        <title>Whole genome sequence of Paenibacillus sophorae DSM23020 for comparative genomics.</title>
        <authorList>
            <person name="Kim M.-J."/>
            <person name="Lee G."/>
            <person name="Shin J.-H."/>
        </authorList>
    </citation>
    <scope>NUCLEOTIDE SEQUENCE [LARGE SCALE GENOMIC DNA]</scope>
    <source>
        <strain evidence="3 4">DSM 23020</strain>
    </source>
</reference>
<dbReference type="Gene3D" id="1.10.10.10">
    <property type="entry name" value="Winged helix-like DNA-binding domain superfamily/Winged helix DNA-binding domain"/>
    <property type="match status" value="1"/>
</dbReference>
<proteinExistence type="predicted"/>
<dbReference type="PANTHER" id="PTHR33164">
    <property type="entry name" value="TRANSCRIPTIONAL REGULATOR, MARR FAMILY"/>
    <property type="match status" value="1"/>
</dbReference>
<dbReference type="InterPro" id="IPR000835">
    <property type="entry name" value="HTH_MarR-typ"/>
</dbReference>
<accession>A0ABX8HCJ6</accession>
<gene>
    <name evidence="3" type="ORF">KP014_01415</name>
</gene>
<evidence type="ECO:0000256" key="1">
    <source>
        <dbReference type="ARBA" id="ARBA00023125"/>
    </source>
</evidence>
<dbReference type="EMBL" id="CP076607">
    <property type="protein sequence ID" value="QWU15969.1"/>
    <property type="molecule type" value="Genomic_DNA"/>
</dbReference>
<sequence>MRWNLVWELGKMIRWNYNNETGAEMQMSRQIDPLVEQIGLSMWRVQRKIISGIGLQAELGLTFPQFILLNMIANEGRARVVRLAERMEVKSSAVTVMLDRMEGVGLISREPDENDRRAVVVTLTDKGEEIRTEGQRRSLISLDQYLSILTPEELRHFAEYYDMLERQER</sequence>
<name>A0ABX8HCJ6_9BACL</name>
<dbReference type="RefSeq" id="WP_090833830.1">
    <property type="nucleotide sequence ID" value="NZ_CP076607.1"/>
</dbReference>
<evidence type="ECO:0000313" key="3">
    <source>
        <dbReference type="EMBL" id="QWU15969.1"/>
    </source>
</evidence>
<dbReference type="PANTHER" id="PTHR33164:SF99">
    <property type="entry name" value="MARR FAMILY REGULATORY PROTEIN"/>
    <property type="match status" value="1"/>
</dbReference>
<dbReference type="SUPFAM" id="SSF46785">
    <property type="entry name" value="Winged helix' DNA-binding domain"/>
    <property type="match status" value="1"/>
</dbReference>
<dbReference type="Proteomes" id="UP000683429">
    <property type="component" value="Chromosome"/>
</dbReference>
<protein>
    <submittedName>
        <fullName evidence="3">MarR family transcriptional regulator</fullName>
    </submittedName>
</protein>